<dbReference type="InterPro" id="IPR038922">
    <property type="entry name" value="HYPK_UBA"/>
</dbReference>
<dbReference type="GeneID" id="37065134"/>
<dbReference type="Proteomes" id="UP000247233">
    <property type="component" value="Unassembled WGS sequence"/>
</dbReference>
<evidence type="ECO:0000313" key="3">
    <source>
        <dbReference type="EMBL" id="PWY86050.1"/>
    </source>
</evidence>
<dbReference type="InterPro" id="IPR052617">
    <property type="entry name" value="Huntingtin-int_K"/>
</dbReference>
<dbReference type="InterPro" id="IPR044034">
    <property type="entry name" value="NAC-like_UBA"/>
</dbReference>
<sequence>MSDSIPSAHAHTDPSPSSGHPHPHAQPPTNAEDRKAAAALSSLHTTQIATDSRSDSTPKPPSAADQEALGKAMSRLEIAAGQKPTATAAATVEMAHAQAQAHRKGDGEADGEGGKRRGASGAKIAVEDVNLLVNELDLSKVRATELLRRHDGDAVLAIRAFVAAGWG</sequence>
<dbReference type="PANTHER" id="PTHR31184">
    <property type="entry name" value="HUNTINGTIN-INTERACTING PROTEIN K FAMILY MEMBER"/>
    <property type="match status" value="1"/>
</dbReference>
<feature type="domain" description="Nascent polypeptide-associated complex subunit alpha-like UBA" evidence="2">
    <location>
        <begin position="123"/>
        <end position="162"/>
    </location>
</feature>
<keyword evidence="4" id="KW-1185">Reference proteome</keyword>
<feature type="compositionally biased region" description="Low complexity" evidence="1">
    <location>
        <begin position="85"/>
        <end position="100"/>
    </location>
</feature>
<dbReference type="EMBL" id="MSFL01000008">
    <property type="protein sequence ID" value="PWY86050.1"/>
    <property type="molecule type" value="Genomic_DNA"/>
</dbReference>
<name>A0A317WP51_9EURO</name>
<dbReference type="VEuPathDB" id="FungiDB:BO70DRAFT_360863"/>
<evidence type="ECO:0000313" key="4">
    <source>
        <dbReference type="Proteomes" id="UP000247233"/>
    </source>
</evidence>
<dbReference type="RefSeq" id="XP_025400602.1">
    <property type="nucleotide sequence ID" value="XM_025542897.1"/>
</dbReference>
<dbReference type="Pfam" id="PF19026">
    <property type="entry name" value="UBA_HYPK"/>
    <property type="match status" value="1"/>
</dbReference>
<feature type="region of interest" description="Disordered" evidence="1">
    <location>
        <begin position="1"/>
        <end position="120"/>
    </location>
</feature>
<dbReference type="GO" id="GO:0043066">
    <property type="term" value="P:negative regulation of apoptotic process"/>
    <property type="evidence" value="ECO:0007669"/>
    <property type="project" value="TreeGrafter"/>
</dbReference>
<evidence type="ECO:0000256" key="1">
    <source>
        <dbReference type="SAM" id="MobiDB-lite"/>
    </source>
</evidence>
<evidence type="ECO:0000259" key="2">
    <source>
        <dbReference type="Pfam" id="PF19026"/>
    </source>
</evidence>
<reference evidence="3 4" key="1">
    <citation type="submission" date="2016-12" db="EMBL/GenBank/DDBJ databases">
        <title>The genomes of Aspergillus section Nigri reveals drivers in fungal speciation.</title>
        <authorList>
            <consortium name="DOE Joint Genome Institute"/>
            <person name="Vesth T.C."/>
            <person name="Nybo J."/>
            <person name="Theobald S."/>
            <person name="Brandl J."/>
            <person name="Frisvad J.C."/>
            <person name="Nielsen K.F."/>
            <person name="Lyhne E.K."/>
            <person name="Kogle M.E."/>
            <person name="Kuo A."/>
            <person name="Riley R."/>
            <person name="Clum A."/>
            <person name="Nolan M."/>
            <person name="Lipzen A."/>
            <person name="Salamov A."/>
            <person name="Henrissat B."/>
            <person name="Wiebenga A."/>
            <person name="De Vries R.P."/>
            <person name="Grigoriev I.V."/>
            <person name="Mortensen U.H."/>
            <person name="Andersen M.R."/>
            <person name="Baker S.E."/>
        </authorList>
    </citation>
    <scope>NUCLEOTIDE SEQUENCE [LARGE SCALE GENOMIC DNA]</scope>
    <source>
        <strain evidence="3 4">CBS 117.55</strain>
    </source>
</reference>
<dbReference type="OrthoDB" id="285219at2759"/>
<protein>
    <recommendedName>
        <fullName evidence="2">Nascent polypeptide-associated complex subunit alpha-like UBA domain-containing protein</fullName>
    </recommendedName>
</protein>
<feature type="compositionally biased region" description="Basic and acidic residues" evidence="1">
    <location>
        <begin position="103"/>
        <end position="115"/>
    </location>
</feature>
<dbReference type="PANTHER" id="PTHR31184:SF2">
    <property type="entry name" value="HUNTINGTIN-INTERACTING PROTEIN K"/>
    <property type="match status" value="1"/>
</dbReference>
<dbReference type="STRING" id="1448321.A0A317WP51"/>
<dbReference type="AlphaFoldDB" id="A0A317WP51"/>
<dbReference type="GO" id="GO:0050821">
    <property type="term" value="P:protein stabilization"/>
    <property type="evidence" value="ECO:0007669"/>
    <property type="project" value="TreeGrafter"/>
</dbReference>
<comment type="caution">
    <text evidence="3">The sequence shown here is derived from an EMBL/GenBank/DDBJ whole genome shotgun (WGS) entry which is preliminary data.</text>
</comment>
<organism evidence="3 4">
    <name type="scientific">Aspergillus heteromorphus CBS 117.55</name>
    <dbReference type="NCBI Taxonomy" id="1448321"/>
    <lineage>
        <taxon>Eukaryota</taxon>
        <taxon>Fungi</taxon>
        <taxon>Dikarya</taxon>
        <taxon>Ascomycota</taxon>
        <taxon>Pezizomycotina</taxon>
        <taxon>Eurotiomycetes</taxon>
        <taxon>Eurotiomycetidae</taxon>
        <taxon>Eurotiales</taxon>
        <taxon>Aspergillaceae</taxon>
        <taxon>Aspergillus</taxon>
        <taxon>Aspergillus subgen. Circumdati</taxon>
    </lineage>
</organism>
<gene>
    <name evidence="3" type="ORF">BO70DRAFT_360863</name>
</gene>
<proteinExistence type="predicted"/>
<dbReference type="CDD" id="cd14361">
    <property type="entry name" value="UBA_HYPK"/>
    <property type="match status" value="1"/>
</dbReference>
<accession>A0A317WP51</accession>
<feature type="compositionally biased region" description="Polar residues" evidence="1">
    <location>
        <begin position="42"/>
        <end position="57"/>
    </location>
</feature>